<dbReference type="AlphaFoldDB" id="A0A8C8IGL5"/>
<protein>
    <recommendedName>
        <fullName evidence="4">ENR1 protein</fullName>
    </recommendedName>
</protein>
<proteinExistence type="predicted"/>
<keyword evidence="1" id="KW-1015">Disulfide bond</keyword>
<sequence length="92" mass="10114">MANPLELVDNCIVESLELITAEMVALQTVAMQNRLALDYLLSAQWGTCAVIGAERCTFIPDNSEEITDLIQKIRTEGAKQKWGGGEMVRSLS</sequence>
<accession>A0A8C8IGL5</accession>
<dbReference type="PANTHER" id="PTHR10424:SF73">
    <property type="entry name" value="ENDOGENOUS RETROVIRUS GROUP FC1 ENV POLYPROTEIN-RELATED"/>
    <property type="match status" value="1"/>
</dbReference>
<evidence type="ECO:0000313" key="2">
    <source>
        <dbReference type="Ensembl" id="ENSOTSP00005079699.1"/>
    </source>
</evidence>
<dbReference type="Proteomes" id="UP000694402">
    <property type="component" value="Unassembled WGS sequence"/>
</dbReference>
<reference evidence="2" key="1">
    <citation type="submission" date="2025-08" db="UniProtKB">
        <authorList>
            <consortium name="Ensembl"/>
        </authorList>
    </citation>
    <scope>IDENTIFICATION</scope>
</reference>
<dbReference type="SUPFAM" id="SSF58069">
    <property type="entry name" value="Virus ectodomain"/>
    <property type="match status" value="1"/>
</dbReference>
<evidence type="ECO:0000313" key="3">
    <source>
        <dbReference type="Proteomes" id="UP000694402"/>
    </source>
</evidence>
<dbReference type="Ensembl" id="ENSOTST00005086338.2">
    <property type="protein sequence ID" value="ENSOTSP00005079699.1"/>
    <property type="gene ID" value="ENSOTSG00005067186.1"/>
</dbReference>
<evidence type="ECO:0008006" key="4">
    <source>
        <dbReference type="Google" id="ProtNLM"/>
    </source>
</evidence>
<dbReference type="Gene3D" id="1.10.287.210">
    <property type="match status" value="1"/>
</dbReference>
<dbReference type="InterPro" id="IPR018154">
    <property type="entry name" value="TLV/ENV_coat_polyprotein"/>
</dbReference>
<keyword evidence="3" id="KW-1185">Reference proteome</keyword>
<organism evidence="2 3">
    <name type="scientific">Oncorhynchus tshawytscha</name>
    <name type="common">Chinook salmon</name>
    <name type="synonym">Salmo tshawytscha</name>
    <dbReference type="NCBI Taxonomy" id="74940"/>
    <lineage>
        <taxon>Eukaryota</taxon>
        <taxon>Metazoa</taxon>
        <taxon>Chordata</taxon>
        <taxon>Craniata</taxon>
        <taxon>Vertebrata</taxon>
        <taxon>Euteleostomi</taxon>
        <taxon>Actinopterygii</taxon>
        <taxon>Neopterygii</taxon>
        <taxon>Teleostei</taxon>
        <taxon>Protacanthopterygii</taxon>
        <taxon>Salmoniformes</taxon>
        <taxon>Salmonidae</taxon>
        <taxon>Salmoninae</taxon>
        <taxon>Oncorhynchus</taxon>
    </lineage>
</organism>
<name>A0A8C8IGL5_ONCTS</name>
<dbReference type="PANTHER" id="PTHR10424">
    <property type="entry name" value="VIRAL ENVELOPE PROTEIN"/>
    <property type="match status" value="1"/>
</dbReference>
<evidence type="ECO:0000256" key="1">
    <source>
        <dbReference type="ARBA" id="ARBA00023157"/>
    </source>
</evidence>
<dbReference type="GeneTree" id="ENSGT00970000193754"/>
<reference evidence="2" key="2">
    <citation type="submission" date="2025-09" db="UniProtKB">
        <authorList>
            <consortium name="Ensembl"/>
        </authorList>
    </citation>
    <scope>IDENTIFICATION</scope>
</reference>